<dbReference type="InterPro" id="IPR039703">
    <property type="entry name" value="Nta1"/>
</dbReference>
<organism evidence="1 3">
    <name type="scientific">Phytophthora infestans</name>
    <name type="common">Potato late blight agent</name>
    <name type="synonym">Botrytis infestans</name>
    <dbReference type="NCBI Taxonomy" id="4787"/>
    <lineage>
        <taxon>Eukaryota</taxon>
        <taxon>Sar</taxon>
        <taxon>Stramenopiles</taxon>
        <taxon>Oomycota</taxon>
        <taxon>Peronosporomycetes</taxon>
        <taxon>Peronosporales</taxon>
        <taxon>Peronosporaceae</taxon>
        <taxon>Phytophthora</taxon>
    </lineage>
</organism>
<name>A0A833W3R2_PHYIN</name>
<keyword evidence="3" id="KW-1185">Reference proteome</keyword>
<dbReference type="PANTHER" id="PTHR11750">
    <property type="entry name" value="PROTEIN N-TERMINAL AMIDASE"/>
    <property type="match status" value="1"/>
</dbReference>
<evidence type="ECO:0000313" key="1">
    <source>
        <dbReference type="EMBL" id="KAF4028413.1"/>
    </source>
</evidence>
<dbReference type="GO" id="GO:0070773">
    <property type="term" value="F:protein-N-terminal glutamine amidohydrolase activity"/>
    <property type="evidence" value="ECO:0007669"/>
    <property type="project" value="InterPro"/>
</dbReference>
<protein>
    <submittedName>
        <fullName evidence="1 2">Putative amidase</fullName>
    </submittedName>
</protein>
<reference evidence="1" key="1">
    <citation type="submission" date="2020-04" db="EMBL/GenBank/DDBJ databases">
        <title>Hybrid Assembly of Korean Phytophthora infestans isolates.</title>
        <authorList>
            <person name="Prokchorchik M."/>
            <person name="Lee Y."/>
            <person name="Seo J."/>
            <person name="Cho J.-H."/>
            <person name="Park Y.-E."/>
            <person name="Jang D.-C."/>
            <person name="Im J.-S."/>
            <person name="Choi J.-G."/>
            <person name="Park H.-J."/>
            <person name="Lee G.-B."/>
            <person name="Lee Y.-G."/>
            <person name="Hong S.-Y."/>
            <person name="Cho K."/>
            <person name="Sohn K.H."/>
        </authorList>
    </citation>
    <scope>NUCLEOTIDE SEQUENCE</scope>
    <source>
        <strain evidence="1">KR_1_A1</strain>
        <strain evidence="2">KR_2_A2</strain>
    </source>
</reference>
<accession>A0A833W3R2</accession>
<dbReference type="PANTHER" id="PTHR11750:SF26">
    <property type="entry name" value="PROTEIN N-TERMINAL AMIDASE"/>
    <property type="match status" value="1"/>
</dbReference>
<comment type="caution">
    <text evidence="1">The sequence shown here is derived from an EMBL/GenBank/DDBJ whole genome shotgun (WGS) entry which is preliminary data.</text>
</comment>
<dbReference type="EMBL" id="JAACNO010002883">
    <property type="protein sequence ID" value="KAF4130048.1"/>
    <property type="molecule type" value="Genomic_DNA"/>
</dbReference>
<proteinExistence type="predicted"/>
<sequence>MDINPDDFKAPFSAYEFGTHVVENKSDLVLFACAWNDFEDHDIEPFSTLSYWAQRLSLVIDALGKVRTARFSLHASCVLFLKEPSVVAHAGRRTEELLRAEIDEEFAADM</sequence>
<dbReference type="GO" id="GO:0030163">
    <property type="term" value="P:protein catabolic process"/>
    <property type="evidence" value="ECO:0007669"/>
    <property type="project" value="TreeGrafter"/>
</dbReference>
<evidence type="ECO:0000313" key="2">
    <source>
        <dbReference type="EMBL" id="KAF4130048.1"/>
    </source>
</evidence>
<dbReference type="Proteomes" id="UP000704712">
    <property type="component" value="Unassembled WGS sequence"/>
</dbReference>
<evidence type="ECO:0000313" key="3">
    <source>
        <dbReference type="Proteomes" id="UP000602510"/>
    </source>
</evidence>
<gene>
    <name evidence="1" type="ORF">GN244_ATG19912</name>
    <name evidence="2" type="ORF">GN958_ATG20762</name>
</gene>
<dbReference type="EMBL" id="WSZM01001057">
    <property type="protein sequence ID" value="KAF4028413.1"/>
    <property type="molecule type" value="Genomic_DNA"/>
</dbReference>
<dbReference type="GO" id="GO:0008418">
    <property type="term" value="F:protein-N-terminal asparagine amidohydrolase activity"/>
    <property type="evidence" value="ECO:0007669"/>
    <property type="project" value="InterPro"/>
</dbReference>
<dbReference type="Proteomes" id="UP000602510">
    <property type="component" value="Unassembled WGS sequence"/>
</dbReference>
<dbReference type="AlphaFoldDB" id="A0A833W3R2"/>